<feature type="active site" description="Proton donor" evidence="12">
    <location>
        <position position="130"/>
    </location>
</feature>
<dbReference type="Proteomes" id="UP000199820">
    <property type="component" value="Unassembled WGS sequence"/>
</dbReference>
<dbReference type="eggNOG" id="COG0106">
    <property type="taxonomic scope" value="Bacteria"/>
</dbReference>
<feature type="active site" description="Proton acceptor" evidence="12">
    <location>
        <position position="8"/>
    </location>
</feature>
<dbReference type="EMBL" id="FOIL01000066">
    <property type="protein sequence ID" value="SET90991.1"/>
    <property type="molecule type" value="Genomic_DNA"/>
</dbReference>
<evidence type="ECO:0000256" key="11">
    <source>
        <dbReference type="ARBA" id="ARBA00030547"/>
    </source>
</evidence>
<evidence type="ECO:0000256" key="6">
    <source>
        <dbReference type="ARBA" id="ARBA00018464"/>
    </source>
</evidence>
<evidence type="ECO:0000256" key="9">
    <source>
        <dbReference type="ARBA" id="ARBA00023102"/>
    </source>
</evidence>
<evidence type="ECO:0000313" key="16">
    <source>
        <dbReference type="Proteomes" id="UP000199820"/>
    </source>
</evidence>
<proteinExistence type="inferred from homology"/>
<dbReference type="InterPro" id="IPR006063">
    <property type="entry name" value="HisA_bact_arch"/>
</dbReference>
<evidence type="ECO:0000256" key="10">
    <source>
        <dbReference type="ARBA" id="ARBA00023235"/>
    </source>
</evidence>
<dbReference type="NCBIfam" id="TIGR00007">
    <property type="entry name" value="1-(5-phosphoribosyl)-5-[(5-phosphoribosylamino)methylideneamino]imidazole-4-carboxamide isomerase"/>
    <property type="match status" value="1"/>
</dbReference>
<evidence type="ECO:0000256" key="4">
    <source>
        <dbReference type="ARBA" id="ARBA00009667"/>
    </source>
</evidence>
<dbReference type="InterPro" id="IPR013785">
    <property type="entry name" value="Aldolase_TIM"/>
</dbReference>
<accession>A0A1I0I3Z8</accession>
<dbReference type="GO" id="GO:0005737">
    <property type="term" value="C:cytoplasm"/>
    <property type="evidence" value="ECO:0007669"/>
    <property type="project" value="UniProtKB-SubCell"/>
</dbReference>
<name>A0A1I0I3Z8_9FIRM</name>
<keyword evidence="10 12" id="KW-0413">Isomerase</keyword>
<reference evidence="16" key="1">
    <citation type="submission" date="2016-10" db="EMBL/GenBank/DDBJ databases">
        <authorList>
            <person name="Varghese N."/>
            <person name="Submissions S."/>
        </authorList>
    </citation>
    <scope>NUCLEOTIDE SEQUENCE [LARGE SCALE GENOMIC DNA]</scope>
    <source>
        <strain evidence="16">KH1P1</strain>
    </source>
</reference>
<dbReference type="CDD" id="cd04732">
    <property type="entry name" value="HisA"/>
    <property type="match status" value="1"/>
</dbReference>
<keyword evidence="8 12" id="KW-0028">Amino-acid biosynthesis</keyword>
<dbReference type="EC" id="5.3.1.16" evidence="5 12"/>
<dbReference type="InterPro" id="IPR006062">
    <property type="entry name" value="His_biosynth"/>
</dbReference>
<evidence type="ECO:0000256" key="3">
    <source>
        <dbReference type="ARBA" id="ARBA00005133"/>
    </source>
</evidence>
<dbReference type="Gene3D" id="3.20.20.70">
    <property type="entry name" value="Aldolase class I"/>
    <property type="match status" value="1"/>
</dbReference>
<dbReference type="Pfam" id="PF00977">
    <property type="entry name" value="His_biosynth"/>
    <property type="match status" value="1"/>
</dbReference>
<comment type="subcellular location">
    <subcellularLocation>
        <location evidence="2 12 14">Cytoplasm</location>
    </subcellularLocation>
</comment>
<dbReference type="PANTHER" id="PTHR43090:SF2">
    <property type="entry name" value="1-(5-PHOSPHORIBOSYL)-5-[(5-PHOSPHORIBOSYLAMINO)METHYLIDENEAMINO] IMIDAZOLE-4-CARBOXAMIDE ISOMERASE"/>
    <property type="match status" value="1"/>
</dbReference>
<evidence type="ECO:0000256" key="7">
    <source>
        <dbReference type="ARBA" id="ARBA00022490"/>
    </source>
</evidence>
<organism evidence="15 16">
    <name type="scientific">[Clostridium] aminophilum</name>
    <dbReference type="NCBI Taxonomy" id="1526"/>
    <lineage>
        <taxon>Bacteria</taxon>
        <taxon>Bacillati</taxon>
        <taxon>Bacillota</taxon>
        <taxon>Clostridia</taxon>
        <taxon>Lachnospirales</taxon>
        <taxon>Lachnospiraceae</taxon>
    </lineage>
</organism>
<dbReference type="AlphaFoldDB" id="A0A1I0I3Z8"/>
<protein>
    <recommendedName>
        <fullName evidence="6 12">1-(5-phosphoribosyl)-5-[(5-phosphoribosylamino)methylideneamino] imidazole-4-carboxamide isomerase</fullName>
        <ecNumber evidence="5 12">5.3.1.16</ecNumber>
    </recommendedName>
    <alternativeName>
        <fullName evidence="11 12">Phosphoribosylformimino-5-aminoimidazole carboxamide ribotide isomerase</fullName>
    </alternativeName>
</protein>
<dbReference type="InterPro" id="IPR023016">
    <property type="entry name" value="HisA/PriA"/>
</dbReference>
<evidence type="ECO:0000256" key="12">
    <source>
        <dbReference type="HAMAP-Rule" id="MF_01014"/>
    </source>
</evidence>
<dbReference type="UniPathway" id="UPA00031">
    <property type="reaction ID" value="UER00009"/>
</dbReference>
<comment type="catalytic activity">
    <reaction evidence="1 12 14">
        <text>1-(5-phospho-beta-D-ribosyl)-5-[(5-phospho-beta-D-ribosylamino)methylideneamino]imidazole-4-carboxamide = 5-[(5-phospho-1-deoxy-D-ribulos-1-ylimino)methylamino]-1-(5-phospho-beta-D-ribosyl)imidazole-4-carboxamide</text>
        <dbReference type="Rhea" id="RHEA:15469"/>
        <dbReference type="ChEBI" id="CHEBI:58435"/>
        <dbReference type="ChEBI" id="CHEBI:58525"/>
        <dbReference type="EC" id="5.3.1.16"/>
    </reaction>
</comment>
<dbReference type="OrthoDB" id="9807749at2"/>
<dbReference type="GO" id="GO:0000105">
    <property type="term" value="P:L-histidine biosynthetic process"/>
    <property type="evidence" value="ECO:0007669"/>
    <property type="project" value="UniProtKB-UniRule"/>
</dbReference>
<evidence type="ECO:0000256" key="2">
    <source>
        <dbReference type="ARBA" id="ARBA00004496"/>
    </source>
</evidence>
<dbReference type="SUPFAM" id="SSF51366">
    <property type="entry name" value="Ribulose-phoshate binding barrel"/>
    <property type="match status" value="1"/>
</dbReference>
<dbReference type="InterPro" id="IPR011060">
    <property type="entry name" value="RibuloseP-bd_barrel"/>
</dbReference>
<dbReference type="GO" id="GO:0000162">
    <property type="term" value="P:L-tryptophan biosynthetic process"/>
    <property type="evidence" value="ECO:0007669"/>
    <property type="project" value="TreeGrafter"/>
</dbReference>
<dbReference type="FunFam" id="3.20.20.70:FF:000009">
    <property type="entry name" value="1-(5-phosphoribosyl)-5-[(5-phosphoribosylamino)methylideneamino] imidazole-4-carboxamide isomerase"/>
    <property type="match status" value="1"/>
</dbReference>
<keyword evidence="7 12" id="KW-0963">Cytoplasm</keyword>
<keyword evidence="16" id="KW-1185">Reference proteome</keyword>
<dbReference type="STRING" id="1526.SAMN02910262_01034"/>
<comment type="similarity">
    <text evidence="4 12 13">Belongs to the HisA/HisF family.</text>
</comment>
<dbReference type="InterPro" id="IPR044524">
    <property type="entry name" value="Isoase_HisA-like"/>
</dbReference>
<evidence type="ECO:0000256" key="14">
    <source>
        <dbReference type="RuleBase" id="RU003658"/>
    </source>
</evidence>
<evidence type="ECO:0000256" key="5">
    <source>
        <dbReference type="ARBA" id="ARBA00012550"/>
    </source>
</evidence>
<sequence>MYIIPAIDLYDKKVVRLLKGDYAKMTVYSDDPAAVACDIASQGARMLHVVDLEGAREGQTSNYDAVRDICAASDMEVEIGGGIRDMETIEKYLSAGVRRVILGTKAVEDDSFLREAVKTYGGDRIQVGVDAKDGKVAVKGWTQVLDVDMIDFIKHLEDIGLEHAIVTDISRDGAMRGTNLDLYRTLAKVSGLKITASGGISNYGNIEALVQMNVWGAIIGKAMYTGDIRLEKAIAMTKLP</sequence>
<comment type="pathway">
    <text evidence="3 12 14">Amino-acid biosynthesis; L-histidine biosynthesis; L-histidine from 5-phospho-alpha-D-ribose 1-diphosphate: step 4/9.</text>
</comment>
<keyword evidence="9 12" id="KW-0368">Histidine biosynthesis</keyword>
<evidence type="ECO:0000313" key="15">
    <source>
        <dbReference type="EMBL" id="SET90991.1"/>
    </source>
</evidence>
<evidence type="ECO:0000256" key="8">
    <source>
        <dbReference type="ARBA" id="ARBA00022605"/>
    </source>
</evidence>
<evidence type="ECO:0000256" key="1">
    <source>
        <dbReference type="ARBA" id="ARBA00000901"/>
    </source>
</evidence>
<gene>
    <name evidence="12" type="primary">hisA</name>
    <name evidence="15" type="ORF">SAMN04487771_106610</name>
</gene>
<dbReference type="RefSeq" id="WP_074650459.1">
    <property type="nucleotide sequence ID" value="NZ_FOIL01000066.1"/>
</dbReference>
<evidence type="ECO:0000256" key="13">
    <source>
        <dbReference type="RuleBase" id="RU003657"/>
    </source>
</evidence>
<dbReference type="GO" id="GO:0003949">
    <property type="term" value="F:1-(5-phosphoribosyl)-5-[(5-phosphoribosylamino)methylideneamino]imidazole-4-carboxamide isomerase activity"/>
    <property type="evidence" value="ECO:0007669"/>
    <property type="project" value="UniProtKB-UniRule"/>
</dbReference>
<dbReference type="HAMAP" id="MF_01014">
    <property type="entry name" value="HisA"/>
    <property type="match status" value="1"/>
</dbReference>
<dbReference type="PANTHER" id="PTHR43090">
    <property type="entry name" value="1-(5-PHOSPHORIBOSYL)-5-[(5-PHOSPHORIBOSYLAMINO)METHYLIDENEAMINO] IMIDAZOLE-4-CARBOXAMIDE ISOMERASE"/>
    <property type="match status" value="1"/>
</dbReference>